<evidence type="ECO:0000313" key="2">
    <source>
        <dbReference type="Proteomes" id="UP001140096"/>
    </source>
</evidence>
<sequence>MMRNMIGFYKLSRHAVESTSGQITWAKIRDTMGDMIYRLSSMKFEDPADGEQVLVERYTQLQRDMEEQFRSLSD</sequence>
<protein>
    <submittedName>
        <fullName evidence="1">H(+)-transporting V1 sector ATPase subunit A</fullName>
    </submittedName>
</protein>
<keyword evidence="2" id="KW-1185">Reference proteome</keyword>
<dbReference type="EMBL" id="JANBUP010001962">
    <property type="protein sequence ID" value="KAJ2802572.1"/>
    <property type="molecule type" value="Genomic_DNA"/>
</dbReference>
<reference evidence="1" key="1">
    <citation type="submission" date="2022-07" db="EMBL/GenBank/DDBJ databases">
        <title>Phylogenomic reconstructions and comparative analyses of Kickxellomycotina fungi.</title>
        <authorList>
            <person name="Reynolds N.K."/>
            <person name="Stajich J.E."/>
            <person name="Barry K."/>
            <person name="Grigoriev I.V."/>
            <person name="Crous P."/>
            <person name="Smith M.E."/>
        </authorList>
    </citation>
    <scope>NUCLEOTIDE SEQUENCE</scope>
    <source>
        <strain evidence="1">CBS 102833</strain>
    </source>
</reference>
<name>A0ACC1L7U1_9FUNG</name>
<proteinExistence type="predicted"/>
<comment type="caution">
    <text evidence="1">The sequence shown here is derived from an EMBL/GenBank/DDBJ whole genome shotgun (WGS) entry which is preliminary data.</text>
</comment>
<dbReference type="Proteomes" id="UP001140096">
    <property type="component" value="Unassembled WGS sequence"/>
</dbReference>
<gene>
    <name evidence="1" type="primary">VMA1_1</name>
    <name evidence="1" type="ORF">H4S07_004660</name>
</gene>
<accession>A0ACC1L7U1</accession>
<organism evidence="1 2">
    <name type="scientific">Coemansia furcata</name>
    <dbReference type="NCBI Taxonomy" id="417177"/>
    <lineage>
        <taxon>Eukaryota</taxon>
        <taxon>Fungi</taxon>
        <taxon>Fungi incertae sedis</taxon>
        <taxon>Zoopagomycota</taxon>
        <taxon>Kickxellomycotina</taxon>
        <taxon>Kickxellomycetes</taxon>
        <taxon>Kickxellales</taxon>
        <taxon>Kickxellaceae</taxon>
        <taxon>Coemansia</taxon>
    </lineage>
</organism>
<evidence type="ECO:0000313" key="1">
    <source>
        <dbReference type="EMBL" id="KAJ2802572.1"/>
    </source>
</evidence>